<protein>
    <submittedName>
        <fullName evidence="3">Formin GTPase-binding domain-containing protein</fullName>
    </submittedName>
</protein>
<dbReference type="InterPro" id="IPR016024">
    <property type="entry name" value="ARM-type_fold"/>
</dbReference>
<name>A0A914DGZ7_9BILA</name>
<dbReference type="InterPro" id="IPR011989">
    <property type="entry name" value="ARM-like"/>
</dbReference>
<dbReference type="WBParaSite" id="ACRNAN_scaffold2446.g19739.t1">
    <property type="protein sequence ID" value="ACRNAN_scaffold2446.g19739.t1"/>
    <property type="gene ID" value="ACRNAN_scaffold2446.g19739"/>
</dbReference>
<dbReference type="GO" id="GO:0030036">
    <property type="term" value="P:actin cytoskeleton organization"/>
    <property type="evidence" value="ECO:0007669"/>
    <property type="project" value="InterPro"/>
</dbReference>
<dbReference type="SMART" id="SM01140">
    <property type="entry name" value="Drf_GBD"/>
    <property type="match status" value="1"/>
</dbReference>
<sequence>MTDNVQPYRRIREFRVFVSIHRSIQLAAQLLNRGQFVKEKAQQSATCDNFLQVLEEYARTFPEKYSLPLASQNLEALSISLRTESFSYVQRFLEQNGVDYLTTILHRSRNGGGGELVAIPILSCFKALLNSTAGRACVLDSSDALLAITGALDLHNPRCKQKNFRL</sequence>
<reference evidence="3" key="1">
    <citation type="submission" date="2022-11" db="UniProtKB">
        <authorList>
            <consortium name="WormBaseParasite"/>
        </authorList>
    </citation>
    <scope>IDENTIFICATION</scope>
</reference>
<dbReference type="SUPFAM" id="SSF48371">
    <property type="entry name" value="ARM repeat"/>
    <property type="match status" value="1"/>
</dbReference>
<organism evidence="2 3">
    <name type="scientific">Acrobeloides nanus</name>
    <dbReference type="NCBI Taxonomy" id="290746"/>
    <lineage>
        <taxon>Eukaryota</taxon>
        <taxon>Metazoa</taxon>
        <taxon>Ecdysozoa</taxon>
        <taxon>Nematoda</taxon>
        <taxon>Chromadorea</taxon>
        <taxon>Rhabditida</taxon>
        <taxon>Tylenchina</taxon>
        <taxon>Cephalobomorpha</taxon>
        <taxon>Cephaloboidea</taxon>
        <taxon>Cephalobidae</taxon>
        <taxon>Acrobeloides</taxon>
    </lineage>
</organism>
<dbReference type="AlphaFoldDB" id="A0A914DGZ7"/>
<keyword evidence="2" id="KW-1185">Reference proteome</keyword>
<proteinExistence type="predicted"/>
<evidence type="ECO:0000259" key="1">
    <source>
        <dbReference type="SMART" id="SM01140"/>
    </source>
</evidence>
<dbReference type="GO" id="GO:0003779">
    <property type="term" value="F:actin binding"/>
    <property type="evidence" value="ECO:0007669"/>
    <property type="project" value="InterPro"/>
</dbReference>
<feature type="domain" description="Formin GTPase-binding" evidence="1">
    <location>
        <begin position="6"/>
        <end position="166"/>
    </location>
</feature>
<evidence type="ECO:0000313" key="3">
    <source>
        <dbReference type="WBParaSite" id="ACRNAN_scaffold2446.g19739.t1"/>
    </source>
</evidence>
<dbReference type="GO" id="GO:0031267">
    <property type="term" value="F:small GTPase binding"/>
    <property type="evidence" value="ECO:0007669"/>
    <property type="project" value="InterPro"/>
</dbReference>
<dbReference type="Proteomes" id="UP000887540">
    <property type="component" value="Unplaced"/>
</dbReference>
<dbReference type="InterPro" id="IPR010473">
    <property type="entry name" value="GTPase-bd"/>
</dbReference>
<dbReference type="Gene3D" id="1.25.10.10">
    <property type="entry name" value="Leucine-rich Repeat Variant"/>
    <property type="match status" value="1"/>
</dbReference>
<dbReference type="Pfam" id="PF06371">
    <property type="entry name" value="Drf_GBD"/>
    <property type="match status" value="1"/>
</dbReference>
<evidence type="ECO:0000313" key="2">
    <source>
        <dbReference type="Proteomes" id="UP000887540"/>
    </source>
</evidence>
<accession>A0A914DGZ7</accession>